<keyword evidence="11" id="KW-0119">Carbohydrate metabolism</keyword>
<keyword evidence="8 15" id="KW-0378">Hydrolase</keyword>
<comment type="subcellular location">
    <subcellularLocation>
        <location evidence="2">Secreted</location>
    </subcellularLocation>
</comment>
<feature type="domain" description="GH18" evidence="18">
    <location>
        <begin position="149"/>
        <end position="503"/>
    </location>
</feature>
<evidence type="ECO:0000256" key="5">
    <source>
        <dbReference type="ARBA" id="ARBA00022525"/>
    </source>
</evidence>
<keyword evidence="5" id="KW-0964">Secreted</keyword>
<dbReference type="RefSeq" id="XP_007831168.1">
    <property type="nucleotide sequence ID" value="XM_007832977.1"/>
</dbReference>
<feature type="disulfide bond" evidence="14">
    <location>
        <begin position="113"/>
        <end position="127"/>
    </location>
</feature>
<evidence type="ECO:0000256" key="7">
    <source>
        <dbReference type="ARBA" id="ARBA00022729"/>
    </source>
</evidence>
<dbReference type="InterPro" id="IPR011583">
    <property type="entry name" value="Chitinase_II/V-like_cat"/>
</dbReference>
<dbReference type="EMBL" id="KI912111">
    <property type="protein sequence ID" value="ETS82520.1"/>
    <property type="molecule type" value="Genomic_DNA"/>
</dbReference>
<reference evidence="20" key="1">
    <citation type="journal article" date="2015" name="BMC Genomics">
        <title>Genomic and transcriptomic analysis of the endophytic fungus Pestalotiopsis fici reveals its lifestyle and high potential for synthesis of natural products.</title>
        <authorList>
            <person name="Wang X."/>
            <person name="Zhang X."/>
            <person name="Liu L."/>
            <person name="Xiang M."/>
            <person name="Wang W."/>
            <person name="Sun X."/>
            <person name="Che Y."/>
            <person name="Guo L."/>
            <person name="Liu G."/>
            <person name="Guo L."/>
            <person name="Wang C."/>
            <person name="Yin W.B."/>
            <person name="Stadler M."/>
            <person name="Zhang X."/>
            <person name="Liu X."/>
        </authorList>
    </citation>
    <scope>NUCLEOTIDE SEQUENCE [LARGE SCALE GENOMIC DNA]</scope>
    <source>
        <strain evidence="20">W106-1 / CGMCC3.15140</strain>
    </source>
</reference>
<dbReference type="InterPro" id="IPR029070">
    <property type="entry name" value="Chitinase_insertion_sf"/>
</dbReference>
<organism evidence="19 20">
    <name type="scientific">Pestalotiopsis fici (strain W106-1 / CGMCC3.15140)</name>
    <dbReference type="NCBI Taxonomy" id="1229662"/>
    <lineage>
        <taxon>Eukaryota</taxon>
        <taxon>Fungi</taxon>
        <taxon>Dikarya</taxon>
        <taxon>Ascomycota</taxon>
        <taxon>Pezizomycotina</taxon>
        <taxon>Sordariomycetes</taxon>
        <taxon>Xylariomycetidae</taxon>
        <taxon>Amphisphaeriales</taxon>
        <taxon>Sporocadaceae</taxon>
        <taxon>Pestalotiopsis</taxon>
    </lineage>
</organism>
<dbReference type="Pfam" id="PF00187">
    <property type="entry name" value="Chitin_bind_1"/>
    <property type="match status" value="1"/>
</dbReference>
<dbReference type="PANTHER" id="PTHR11177">
    <property type="entry name" value="CHITINASE"/>
    <property type="match status" value="1"/>
</dbReference>
<dbReference type="EC" id="3.2.1.14" evidence="4"/>
<feature type="chain" id="PRO_5004835914" description="chitinase" evidence="16">
    <location>
        <begin position="21"/>
        <end position="1741"/>
    </location>
</feature>
<feature type="signal peptide" evidence="16">
    <location>
        <begin position="1"/>
        <end position="20"/>
    </location>
</feature>
<evidence type="ECO:0000256" key="16">
    <source>
        <dbReference type="SAM" id="SignalP"/>
    </source>
</evidence>
<dbReference type="PROSITE" id="PS51910">
    <property type="entry name" value="GH18_2"/>
    <property type="match status" value="1"/>
</dbReference>
<evidence type="ECO:0000259" key="17">
    <source>
        <dbReference type="PROSITE" id="PS50941"/>
    </source>
</evidence>
<dbReference type="Proteomes" id="UP000030651">
    <property type="component" value="Unassembled WGS sequence"/>
</dbReference>
<dbReference type="GeneID" id="19269409"/>
<dbReference type="PROSITE" id="PS50941">
    <property type="entry name" value="CHIT_BIND_I_2"/>
    <property type="match status" value="2"/>
</dbReference>
<dbReference type="InterPro" id="IPR050314">
    <property type="entry name" value="Glycosyl_Hydrlase_18"/>
</dbReference>
<evidence type="ECO:0000256" key="12">
    <source>
        <dbReference type="ARBA" id="ARBA00023295"/>
    </source>
</evidence>
<evidence type="ECO:0000256" key="2">
    <source>
        <dbReference type="ARBA" id="ARBA00004613"/>
    </source>
</evidence>
<comment type="caution">
    <text evidence="14">Lacks conserved residue(s) required for the propagation of feature annotation.</text>
</comment>
<sequence length="1741" mass="191099">MGRLSSLLLPLCFFFALSKANSIVTIPVTDIILPRELVARANSSGQTSSSATSNDFTCGPDKPCVNGACCGKDGWCGYSSTYCGDGCQSDCDATAECGQYADPPGTTCPLNVCCSEFGFCGTTEEFCADGCQSNCDQPKPSVAKTNVQQKIIAYWEGWNENKACENMTPDEIPIYDISHLIFAFGFITPGDFSITNMPDVGAELFEQVTYLKNKNPSLTIMIALGGWTHNDPGKWQPVFGDMVSTEENRQTFIKKLLGFLAQYGFDGVDFDWEYPGADDRGGHDDDGANYTQFLKELRQAIRSSGRDYVVTFTAPTSYWYLRHFDLRAMTEYVNWINLMSYDLHGTWDADNAIGSQVLAHTNITEIDLALDLFWRNDISPSDIVLGLGFYGRSFKLENSACYKPGCPFVSGGDKGKCTDTTGFLSYSEIMNILDSTNAKPTYDEAAKVNYIMYGQNNWISYDDARTFQDKIDFANERGLGGIMIWAIDLDDAQHTALGALTGNGGLEDEDSDDTGFTITNGFAYSDASGIGHSTDDASKCRITDCNGFCTQAETAVGRVKSDNGNNACGGESKKARWICCPAWTSLTADDCHWNAGGGAVKTDCSGKCNVGDINMFSDSWGWTGDLKKGSYDYKCLRGKKVFCCKAGNLHQYLDICSWTGCEEACPSDKQNVLTWDAGGPIGGDNSRCDSYSSGDIFTNPTPVGDSSDPKVGTVGKRKLCCPQKDSFKNCAWKGNKICSELCSDGQITLDLDPQGQGGYYCANGRQQVFCCDPPGHANQPFLPVDLDRIFPPDYLPAADAVPQFELINFNGGIGSEDPNMTGVAFFLLAGSDTAIASMSKRGNPGVHFLDCPNNLMDAAVDKTHSARVICMDVDVASCFALTKNGVEGTIVHMPDTCGNGSYARAVSLEPSQDQSIPIELAMENPTSAVYDFVFDYNMALVRRDAGSYSIRMDYSNVHGYWDAVVDSPGKSKRSLDDLIGRFYADNRDDWFSTYDGLAFDKSASLSDIDKTSVDHLVFFDAQMCTTDEGRSGQGIAIAINGTLDVNFYYGFSLIATWDPTGSVIVHQSAGFLHPVGTTTATFTVAGIGTLDSSKKLNGDSITKLSGKSSMGGHSLFHGWASFSPYREDGVQLKTTSDNSREVSFNGYMELNTRADWGSTTVHFPGDPSDNAKDFTASRNINLTPVGNDASTSKISVANIVTLGMDVQLAFSKPYQSAVAGTLPDMSVTQTLTALYTLEGSETEVCLSTGVIQTQSVGLVDGAYVGWTSSYNRQYLTKARDVLKRECFLGIEARSAKSEMDVLTDVQGLTAKKDKRQNRSVPGDFSHFVDLPDLTDLINREASKSDTPEISCNGCGSCVVSVDSDDNFCCNCAWLPPEDDSLAHTTISYKRSVFEPLMRDAHILEDRTADRFGIGDGSKDIAFWDTTDFWLGTSIQPVTVVSEIYPAFPNYFMNPNTNQDWDSSPKASSVKKYFHNSSAVCTSFDVAQSNTYGTIYPWPKKGYHGYTYRRGQAYHMEYQTEHVFEGQTIARFFTQWLPNLTDQTRRRQKLWTESFILSPNSFWGGKPFVHRLVDQLGSKDHPERLTVFMSRPNGMKGALFGGRVALTEATFRGYDKGGDQLLAARQLGMIFTYMNIDTVWESFCSSYNGMLADLQHFDNWYQDQTGADSYLADEWPSFIRSELDMVVKRARADLRMMNQAKDAAGIRFATFWATVMNTEILKVKLERTDKCTNLPATTLGPT</sequence>
<evidence type="ECO:0000256" key="1">
    <source>
        <dbReference type="ARBA" id="ARBA00000822"/>
    </source>
</evidence>
<dbReference type="InterPro" id="IPR001579">
    <property type="entry name" value="Glyco_hydro_18_chit_AS"/>
</dbReference>
<dbReference type="InterPro" id="IPR001223">
    <property type="entry name" value="Glyco_hydro18_cat"/>
</dbReference>
<evidence type="ECO:0000313" key="19">
    <source>
        <dbReference type="EMBL" id="ETS82520.1"/>
    </source>
</evidence>
<evidence type="ECO:0000256" key="9">
    <source>
        <dbReference type="ARBA" id="ARBA00023024"/>
    </source>
</evidence>
<dbReference type="SMART" id="SM00636">
    <property type="entry name" value="Glyco_18"/>
    <property type="match status" value="1"/>
</dbReference>
<dbReference type="Gene3D" id="3.20.20.80">
    <property type="entry name" value="Glycosidases"/>
    <property type="match status" value="1"/>
</dbReference>
<evidence type="ECO:0000256" key="15">
    <source>
        <dbReference type="RuleBase" id="RU000489"/>
    </source>
</evidence>
<dbReference type="GO" id="GO:0006032">
    <property type="term" value="P:chitin catabolic process"/>
    <property type="evidence" value="ECO:0007669"/>
    <property type="project" value="UniProtKB-KW"/>
</dbReference>
<evidence type="ECO:0000313" key="20">
    <source>
        <dbReference type="Proteomes" id="UP000030651"/>
    </source>
</evidence>
<comment type="similarity">
    <text evidence="3">Belongs to the glycosyl hydrolase 18 family. Chitinase class V subfamily.</text>
</comment>
<dbReference type="GO" id="GO:0000272">
    <property type="term" value="P:polysaccharide catabolic process"/>
    <property type="evidence" value="ECO:0007669"/>
    <property type="project" value="UniProtKB-KW"/>
</dbReference>
<dbReference type="Gene3D" id="3.30.60.10">
    <property type="entry name" value="Endochitinase-like"/>
    <property type="match status" value="2"/>
</dbReference>
<evidence type="ECO:0000256" key="14">
    <source>
        <dbReference type="PROSITE-ProRule" id="PRU00261"/>
    </source>
</evidence>
<keyword evidence="20" id="KW-1185">Reference proteome</keyword>
<feature type="disulfide bond" evidence="14">
    <location>
        <begin position="87"/>
        <end position="91"/>
    </location>
</feature>
<gene>
    <name evidence="19" type="ORF">PFICI_04396</name>
</gene>
<dbReference type="Gene3D" id="3.10.50.10">
    <property type="match status" value="1"/>
</dbReference>
<dbReference type="InterPro" id="IPR036861">
    <property type="entry name" value="Endochitinase-like_sf"/>
</dbReference>
<dbReference type="InterPro" id="IPR001002">
    <property type="entry name" value="Chitin-bd_1"/>
</dbReference>
<comment type="catalytic activity">
    <reaction evidence="1">
        <text>Random endo-hydrolysis of N-acetyl-beta-D-glucosaminide (1-&gt;4)-beta-linkages in chitin and chitodextrins.</text>
        <dbReference type="EC" id="3.2.1.14"/>
    </reaction>
</comment>
<dbReference type="OrthoDB" id="73875at2759"/>
<dbReference type="SUPFAM" id="SSF54556">
    <property type="entry name" value="Chitinase insertion domain"/>
    <property type="match status" value="1"/>
</dbReference>
<name>W3X900_PESFW</name>
<keyword evidence="14" id="KW-1015">Disulfide bond</keyword>
<protein>
    <recommendedName>
        <fullName evidence="4">chitinase</fullName>
        <ecNumber evidence="4">3.2.1.14</ecNumber>
    </recommendedName>
</protein>
<keyword evidence="6 14" id="KW-0147">Chitin-binding</keyword>
<dbReference type="PANTHER" id="PTHR11177:SF397">
    <property type="entry name" value="CHITINASE"/>
    <property type="match status" value="1"/>
</dbReference>
<dbReference type="HOGENOM" id="CLU_001837_2_0_1"/>
<dbReference type="eggNOG" id="KOG2806">
    <property type="taxonomic scope" value="Eukaryota"/>
</dbReference>
<dbReference type="GO" id="GO:0005576">
    <property type="term" value="C:extracellular region"/>
    <property type="evidence" value="ECO:0007669"/>
    <property type="project" value="UniProtKB-SubCell"/>
</dbReference>
<keyword evidence="9" id="KW-0146">Chitin degradation</keyword>
<evidence type="ECO:0000256" key="3">
    <source>
        <dbReference type="ARBA" id="ARBA00008682"/>
    </source>
</evidence>
<evidence type="ECO:0000256" key="13">
    <source>
        <dbReference type="ARBA" id="ARBA00023326"/>
    </source>
</evidence>
<dbReference type="InterPro" id="IPR017853">
    <property type="entry name" value="GH"/>
</dbReference>
<accession>W3X900</accession>
<evidence type="ECO:0000256" key="6">
    <source>
        <dbReference type="ARBA" id="ARBA00022669"/>
    </source>
</evidence>
<feature type="domain" description="Chitin-binding type-1" evidence="17">
    <location>
        <begin position="55"/>
        <end position="93"/>
    </location>
</feature>
<evidence type="ECO:0000256" key="4">
    <source>
        <dbReference type="ARBA" id="ARBA00012729"/>
    </source>
</evidence>
<evidence type="ECO:0000256" key="11">
    <source>
        <dbReference type="ARBA" id="ARBA00023277"/>
    </source>
</evidence>
<feature type="domain" description="Chitin-binding type-1" evidence="17">
    <location>
        <begin position="94"/>
        <end position="137"/>
    </location>
</feature>
<proteinExistence type="inferred from homology"/>
<dbReference type="Pfam" id="PF00704">
    <property type="entry name" value="Glyco_hydro_18"/>
    <property type="match status" value="1"/>
</dbReference>
<dbReference type="GO" id="GO:0008061">
    <property type="term" value="F:chitin binding"/>
    <property type="evidence" value="ECO:0007669"/>
    <property type="project" value="UniProtKB-UniRule"/>
</dbReference>
<evidence type="ECO:0000256" key="10">
    <source>
        <dbReference type="ARBA" id="ARBA00023180"/>
    </source>
</evidence>
<dbReference type="FunFam" id="3.10.50.10:FF:000003">
    <property type="entry name" value="Class V chitinase CHIT5b"/>
    <property type="match status" value="1"/>
</dbReference>
<dbReference type="SUPFAM" id="SSF57016">
    <property type="entry name" value="Plant lectins/antimicrobial peptides"/>
    <property type="match status" value="2"/>
</dbReference>
<dbReference type="KEGG" id="pfy:PFICI_04396"/>
<dbReference type="CDD" id="cd00035">
    <property type="entry name" value="ChtBD1"/>
    <property type="match status" value="1"/>
</dbReference>
<feature type="disulfide bond" evidence="14">
    <location>
        <begin position="131"/>
        <end position="135"/>
    </location>
</feature>
<dbReference type="SMART" id="SM00270">
    <property type="entry name" value="ChtBD1"/>
    <property type="match status" value="2"/>
</dbReference>
<keyword evidence="12 15" id="KW-0326">Glycosidase</keyword>
<feature type="disulfide bond" evidence="14">
    <location>
        <begin position="108"/>
        <end position="120"/>
    </location>
</feature>
<feature type="disulfide bond" evidence="14">
    <location>
        <begin position="64"/>
        <end position="76"/>
    </location>
</feature>
<dbReference type="SUPFAM" id="SSF51445">
    <property type="entry name" value="(Trans)glycosidases"/>
    <property type="match status" value="1"/>
</dbReference>
<evidence type="ECO:0000259" key="18">
    <source>
        <dbReference type="PROSITE" id="PS51910"/>
    </source>
</evidence>
<feature type="disulfide bond" evidence="14">
    <location>
        <begin position="69"/>
        <end position="83"/>
    </location>
</feature>
<dbReference type="InParanoid" id="W3X900"/>
<dbReference type="STRING" id="1229662.W3X900"/>
<keyword evidence="10" id="KW-0325">Glycoprotein</keyword>
<evidence type="ECO:0000256" key="8">
    <source>
        <dbReference type="ARBA" id="ARBA00022801"/>
    </source>
</evidence>
<dbReference type="PROSITE" id="PS01095">
    <property type="entry name" value="GH18_1"/>
    <property type="match status" value="1"/>
</dbReference>
<dbReference type="GO" id="GO:0008843">
    <property type="term" value="F:endochitinase activity"/>
    <property type="evidence" value="ECO:0007669"/>
    <property type="project" value="UniProtKB-EC"/>
</dbReference>
<keyword evidence="7 16" id="KW-0732">Signal</keyword>
<keyword evidence="13" id="KW-0624">Polysaccharide degradation</keyword>
<dbReference type="OMA" id="YGQNNWI"/>
<dbReference type="PROSITE" id="PS00026">
    <property type="entry name" value="CHIT_BIND_I_1"/>
    <property type="match status" value="1"/>
</dbReference>
<dbReference type="InterPro" id="IPR018371">
    <property type="entry name" value="Chitin-binding_1_CS"/>
</dbReference>